<reference evidence="4 5" key="1">
    <citation type="submission" date="2018-01" db="EMBL/GenBank/DDBJ databases">
        <title>G. obscuriglobus.</title>
        <authorList>
            <person name="Franke J."/>
            <person name="Blomberg W."/>
            <person name="Selmecki A."/>
        </authorList>
    </citation>
    <scope>NUCLEOTIDE SEQUENCE [LARGE SCALE GENOMIC DNA]</scope>
    <source>
        <strain evidence="4 5">DSM 5831</strain>
    </source>
</reference>
<sequence length="863" mass="95605">MVGSPHPRRRSIGPFVRFAFGVAFSLVGSPHVRGADLGEAEKLFRTGKYAECQKLAAGEIAKGADAASWWVLKVRAETARGEYTAAGKTIEDARTRFPDDLVLHLLAHEVYRTSGREKEAAATLAAVQRQIDNRAASTPAERVALGRYLLSTGADAKEVLDRYFNPVVKNTPAYLDAHLAVAELALTKHDRALAAETLQKAPKEAAGQDPRYHHLLARAFAEDDRARATKAIAEALAINPHHADSLLFRADHLIDAEDFAGAEDVLKAVLATDPGEPRAWAYRAAVAHLREDAAGEKAAREKALARWPGNPHVEHLIGRKLSQDYRFKEGAAYQRKALEKDKQYLPAKAQLCLDLLRLGDETEGWKLAAEVFAADGYNVVAHNLVALRDQLSKFRTITADGFVLRMEEKEADLYGRQALAVLQRAKKVLCEKYGVRLDKTITVEIFPRGQDFAVRTFGMPGSEGVLGVCFGPVITVNGPAAQGQSPSSWEAIVWHEFCHTVTLHKTRNKMPRWLSEGISVYEESLENPGWGRWMTPRYREMTLGDDLIPLSRLSSAFLSPKSALHVQFAYFESALAVEFLVSRYGFDALKTALDDLGAGLSVNEALERRTGRPLAKLDSEFTDFARARAKSVAPDATWEEPDLKDEADSAAVRVWLQKHPQSFWGRQRLCRGLVREQKWAEAEKELNALRTLYPEYAGPNNAYELLAVLYRQTARPKEEGAALEEWAKRDGDATAAHQRLTELGAAGGDWTAAARNARRWLAVNPLTPTPHRALAQAAEHLNERNEATTAYRAVLRFGVPDAASVRYRLAVLLEQSGERDAARREVLKALEEAPRFREAHELLLKLVAAAEKSPAPPRPEKNP</sequence>
<evidence type="ECO:0000313" key="5">
    <source>
        <dbReference type="Proteomes" id="UP000245802"/>
    </source>
</evidence>
<evidence type="ECO:0000256" key="1">
    <source>
        <dbReference type="ARBA" id="ARBA00022737"/>
    </source>
</evidence>
<dbReference type="SUPFAM" id="SSF48452">
    <property type="entry name" value="TPR-like"/>
    <property type="match status" value="4"/>
</dbReference>
<dbReference type="InterPro" id="IPR051012">
    <property type="entry name" value="CellSynth/LPSAsmb/PSIAsmb"/>
</dbReference>
<dbReference type="InterPro" id="IPR011990">
    <property type="entry name" value="TPR-like_helical_dom_sf"/>
</dbReference>
<dbReference type="Proteomes" id="UP000245802">
    <property type="component" value="Chromosome"/>
</dbReference>
<dbReference type="OrthoDB" id="9787613at2"/>
<dbReference type="SMART" id="SM00028">
    <property type="entry name" value="TPR"/>
    <property type="match status" value="5"/>
</dbReference>
<keyword evidence="2" id="KW-0802">TPR repeat</keyword>
<gene>
    <name evidence="4" type="ORF">C1280_05700</name>
</gene>
<dbReference type="PANTHER" id="PTHR45586">
    <property type="entry name" value="TPR REPEAT-CONTAINING PROTEIN PA4667"/>
    <property type="match status" value="1"/>
</dbReference>
<dbReference type="RefSeq" id="WP_010051398.1">
    <property type="nucleotide sequence ID" value="NZ_CP025958.1"/>
</dbReference>
<dbReference type="EMBL" id="CP025958">
    <property type="protein sequence ID" value="AWM36568.1"/>
    <property type="molecule type" value="Genomic_DNA"/>
</dbReference>
<dbReference type="InterPro" id="IPR019734">
    <property type="entry name" value="TPR_rpt"/>
</dbReference>
<dbReference type="AlphaFoldDB" id="A0A2Z3GTG8"/>
<name>A0A2Z3GTG8_9BACT</name>
<dbReference type="Gene3D" id="1.25.40.10">
    <property type="entry name" value="Tetratricopeptide repeat domain"/>
    <property type="match status" value="2"/>
</dbReference>
<protein>
    <recommendedName>
        <fullName evidence="3">Peptidase MA-like domain-containing protein</fullName>
    </recommendedName>
</protein>
<evidence type="ECO:0000256" key="2">
    <source>
        <dbReference type="ARBA" id="ARBA00022803"/>
    </source>
</evidence>
<accession>A0A2Z3GTG8</accession>
<dbReference type="InterPro" id="IPR039568">
    <property type="entry name" value="Peptidase_MA-like_dom"/>
</dbReference>
<evidence type="ECO:0000259" key="3">
    <source>
        <dbReference type="Pfam" id="PF13485"/>
    </source>
</evidence>
<evidence type="ECO:0000313" key="4">
    <source>
        <dbReference type="EMBL" id="AWM36568.1"/>
    </source>
</evidence>
<dbReference type="Pfam" id="PF13485">
    <property type="entry name" value="Peptidase_MA_2"/>
    <property type="match status" value="1"/>
</dbReference>
<dbReference type="Pfam" id="PF14559">
    <property type="entry name" value="TPR_19"/>
    <property type="match status" value="1"/>
</dbReference>
<keyword evidence="1" id="KW-0677">Repeat</keyword>
<dbReference type="KEGG" id="gog:C1280_05700"/>
<dbReference type="PANTHER" id="PTHR45586:SF14">
    <property type="entry name" value="TETRATRICOPEPTIDE TPR_2 REPEAT PROTEIN"/>
    <property type="match status" value="1"/>
</dbReference>
<proteinExistence type="predicted"/>
<keyword evidence="5" id="KW-1185">Reference proteome</keyword>
<feature type="domain" description="Peptidase MA-like" evidence="3">
    <location>
        <begin position="429"/>
        <end position="624"/>
    </location>
</feature>
<organism evidence="4 5">
    <name type="scientific">Gemmata obscuriglobus</name>
    <dbReference type="NCBI Taxonomy" id="114"/>
    <lineage>
        <taxon>Bacteria</taxon>
        <taxon>Pseudomonadati</taxon>
        <taxon>Planctomycetota</taxon>
        <taxon>Planctomycetia</taxon>
        <taxon>Gemmatales</taxon>
        <taxon>Gemmataceae</taxon>
        <taxon>Gemmata</taxon>
    </lineage>
</organism>